<dbReference type="PANTHER" id="PTHR11815:SF10">
    <property type="entry name" value="SUCCINATE--COA LIGASE [GDP-FORMING] SUBUNIT BETA, MITOCHONDRIAL"/>
    <property type="match status" value="1"/>
</dbReference>
<dbReference type="Gene3D" id="3.30.470.20">
    <property type="entry name" value="ATP-grasp fold, B domain"/>
    <property type="match status" value="1"/>
</dbReference>
<comment type="catalytic activity">
    <reaction evidence="6">
        <text>GTP + succinate + CoA = succinyl-CoA + GDP + phosphate</text>
        <dbReference type="Rhea" id="RHEA:22120"/>
        <dbReference type="ChEBI" id="CHEBI:30031"/>
        <dbReference type="ChEBI" id="CHEBI:37565"/>
        <dbReference type="ChEBI" id="CHEBI:43474"/>
        <dbReference type="ChEBI" id="CHEBI:57287"/>
        <dbReference type="ChEBI" id="CHEBI:57292"/>
        <dbReference type="ChEBI" id="CHEBI:58189"/>
    </reaction>
</comment>
<dbReference type="InterPro" id="IPR016102">
    <property type="entry name" value="Succinyl-CoA_synth-like"/>
</dbReference>
<evidence type="ECO:0000256" key="4">
    <source>
        <dbReference type="ARBA" id="ARBA00022741"/>
    </source>
</evidence>
<evidence type="ECO:0000256" key="3">
    <source>
        <dbReference type="ARBA" id="ARBA00022723"/>
    </source>
</evidence>
<name>A0ABT7INX4_9BURK</name>
<dbReference type="PANTHER" id="PTHR11815">
    <property type="entry name" value="SUCCINYL-COA SYNTHETASE BETA CHAIN"/>
    <property type="match status" value="1"/>
</dbReference>
<dbReference type="InterPro" id="IPR013650">
    <property type="entry name" value="ATP-grasp_succ-CoA_synth-type"/>
</dbReference>
<dbReference type="EC" id="6.2.1.5" evidence="6"/>
<protein>
    <recommendedName>
        <fullName evidence="6">Succinate--CoA ligase [ADP-forming] subunit beta</fullName>
        <ecNumber evidence="6">6.2.1.5</ecNumber>
    </recommendedName>
    <alternativeName>
        <fullName evidence="6">Succinyl-CoA synthetase subunit beta</fullName>
        <shortName evidence="6">SCS-beta</shortName>
    </alternativeName>
</protein>
<sequence>MKVYEYQAKSILAKYGVPLLRGVPVFEAGAAAQAAEGLSASGPWVVKAQVHAGGRGKAGGVKIARSLQEVTDISRAMLGSKLVTRQTGPAGIAVHRLYIEEACDIARELYAAILIDRSSQKICVLASAEGGMEIEELAEKRPEAIRRMLIDPLQAPGAGAFETFASELGLEDGVHERFGAALLKLYEAFVHEDASLLEINPMVITRGGEVIALDAKLIVDDNALFRHPETAVMLDPQAEDRLELLARKSNLSYIDLDGDIACMVNGAGLAMATMDIIKLYGGSPANFLDVGGSATVERITAAFRIMLENPNIHAILINIFGGIMQCDIVAQGLVEASRTLNLKLPMVVRMHGTHEEEGHRILRESGLSFISAETMSDAAEKAVRAAREAAQ</sequence>
<dbReference type="InterPro" id="IPR013815">
    <property type="entry name" value="ATP_grasp_subdomain_1"/>
</dbReference>
<feature type="binding site" evidence="6">
    <location>
        <begin position="322"/>
        <end position="324"/>
    </location>
    <ligand>
        <name>substrate</name>
        <note>ligand shared with subunit alpha</note>
    </ligand>
</feature>
<evidence type="ECO:0000256" key="5">
    <source>
        <dbReference type="ARBA" id="ARBA00022842"/>
    </source>
</evidence>
<comment type="subunit">
    <text evidence="6">Heterotetramer of two alpha and two beta subunits.</text>
</comment>
<comment type="caution">
    <text evidence="9">The sequence shown here is derived from an EMBL/GenBank/DDBJ whole genome shotgun (WGS) entry which is preliminary data.</text>
</comment>
<dbReference type="InterPro" id="IPR005811">
    <property type="entry name" value="SUCC_ACL_C"/>
</dbReference>
<dbReference type="RefSeq" id="WP_243377313.1">
    <property type="nucleotide sequence ID" value="NZ_JAKZJU020000001.1"/>
</dbReference>
<keyword evidence="1 6" id="KW-0816">Tricarboxylic acid cycle</keyword>
<comment type="function">
    <text evidence="6">Succinyl-CoA synthetase functions in the citric acid cycle (TCA), coupling the hydrolysis of succinyl-CoA to the synthesis of either ATP or GTP and thus represents the only step of substrate-level phosphorylation in the TCA. The beta subunit provides nucleotide specificity of the enzyme and binds the substrate succinate, while the binding sites for coenzyme A and phosphate are found in the alpha subunit.</text>
</comment>
<keyword evidence="2 6" id="KW-0436">Ligase</keyword>
<dbReference type="InterPro" id="IPR017866">
    <property type="entry name" value="Succ-CoA_synthase_bsu_CS"/>
</dbReference>
<reference evidence="9" key="1">
    <citation type="submission" date="2023-03" db="EMBL/GenBank/DDBJ databases">
        <title>Mesosutterella sp. nov. isolated from porcine feces.</title>
        <authorList>
            <person name="Yu S."/>
        </authorList>
    </citation>
    <scope>NUCLEOTIDE SEQUENCE</scope>
    <source>
        <strain evidence="9">AGMB02718</strain>
    </source>
</reference>
<keyword evidence="10" id="KW-1185">Reference proteome</keyword>
<evidence type="ECO:0000256" key="6">
    <source>
        <dbReference type="HAMAP-Rule" id="MF_00558"/>
    </source>
</evidence>
<dbReference type="SUPFAM" id="SSF52210">
    <property type="entry name" value="Succinyl-CoA synthetase domains"/>
    <property type="match status" value="1"/>
</dbReference>
<evidence type="ECO:0000313" key="9">
    <source>
        <dbReference type="EMBL" id="MDL2059016.1"/>
    </source>
</evidence>
<dbReference type="InterPro" id="IPR011761">
    <property type="entry name" value="ATP-grasp"/>
</dbReference>
<gene>
    <name evidence="6 9" type="primary">sucC</name>
    <name evidence="9" type="ORF">MUN46_003535</name>
</gene>
<feature type="domain" description="ATP-grasp" evidence="8">
    <location>
        <begin position="9"/>
        <end position="250"/>
    </location>
</feature>
<feature type="binding site" evidence="6">
    <location>
        <position position="214"/>
    </location>
    <ligand>
        <name>Mg(2+)</name>
        <dbReference type="ChEBI" id="CHEBI:18420"/>
    </ligand>
</feature>
<organism evidence="9 10">
    <name type="scientific">Mesosutterella faecium</name>
    <dbReference type="NCBI Taxonomy" id="2925194"/>
    <lineage>
        <taxon>Bacteria</taxon>
        <taxon>Pseudomonadati</taxon>
        <taxon>Pseudomonadota</taxon>
        <taxon>Betaproteobacteria</taxon>
        <taxon>Burkholderiales</taxon>
        <taxon>Sutterellaceae</taxon>
        <taxon>Mesosutterella</taxon>
    </lineage>
</organism>
<dbReference type="HAMAP" id="MF_00558">
    <property type="entry name" value="Succ_CoA_beta"/>
    <property type="match status" value="1"/>
</dbReference>
<feature type="binding site" evidence="6">
    <location>
        <position position="200"/>
    </location>
    <ligand>
        <name>Mg(2+)</name>
        <dbReference type="ChEBI" id="CHEBI:18420"/>
    </ligand>
</feature>
<feature type="binding site" evidence="6">
    <location>
        <position position="103"/>
    </location>
    <ligand>
        <name>ATP</name>
        <dbReference type="ChEBI" id="CHEBI:30616"/>
    </ligand>
</feature>
<comment type="pathway">
    <text evidence="6">Carbohydrate metabolism; tricarboxylic acid cycle; succinate from succinyl-CoA (ligase route): step 1/1.</text>
</comment>
<accession>A0ABT7INX4</accession>
<dbReference type="PIRSF" id="PIRSF001554">
    <property type="entry name" value="SucCS_beta"/>
    <property type="match status" value="1"/>
</dbReference>
<feature type="binding site" evidence="6">
    <location>
        <begin position="54"/>
        <end position="56"/>
    </location>
    <ligand>
        <name>ATP</name>
        <dbReference type="ChEBI" id="CHEBI:30616"/>
    </ligand>
</feature>
<evidence type="ECO:0000256" key="2">
    <source>
        <dbReference type="ARBA" id="ARBA00022598"/>
    </source>
</evidence>
<feature type="binding site" evidence="6">
    <location>
        <position position="265"/>
    </location>
    <ligand>
        <name>substrate</name>
        <note>ligand shared with subunit alpha</note>
    </ligand>
</feature>
<evidence type="ECO:0000256" key="1">
    <source>
        <dbReference type="ARBA" id="ARBA00022532"/>
    </source>
</evidence>
<dbReference type="Proteomes" id="UP001165481">
    <property type="component" value="Unassembled WGS sequence"/>
</dbReference>
<comment type="catalytic activity">
    <reaction evidence="6">
        <text>succinate + ATP + CoA = succinyl-CoA + ADP + phosphate</text>
        <dbReference type="Rhea" id="RHEA:17661"/>
        <dbReference type="ChEBI" id="CHEBI:30031"/>
        <dbReference type="ChEBI" id="CHEBI:30616"/>
        <dbReference type="ChEBI" id="CHEBI:43474"/>
        <dbReference type="ChEBI" id="CHEBI:57287"/>
        <dbReference type="ChEBI" id="CHEBI:57292"/>
        <dbReference type="ChEBI" id="CHEBI:456216"/>
        <dbReference type="EC" id="6.2.1.5"/>
    </reaction>
</comment>
<dbReference type="Gene3D" id="3.40.50.261">
    <property type="entry name" value="Succinyl-CoA synthetase domains"/>
    <property type="match status" value="1"/>
</dbReference>
<dbReference type="GO" id="GO:0004775">
    <property type="term" value="F:succinate-CoA ligase (ADP-forming) activity"/>
    <property type="evidence" value="ECO:0007669"/>
    <property type="project" value="UniProtKB-EC"/>
</dbReference>
<evidence type="ECO:0000259" key="8">
    <source>
        <dbReference type="PROSITE" id="PS50975"/>
    </source>
</evidence>
<dbReference type="NCBIfam" id="TIGR01016">
    <property type="entry name" value="sucCoAbeta"/>
    <property type="match status" value="1"/>
</dbReference>
<dbReference type="PROSITE" id="PS01217">
    <property type="entry name" value="SUCCINYL_COA_LIG_3"/>
    <property type="match status" value="1"/>
</dbReference>
<evidence type="ECO:0000313" key="10">
    <source>
        <dbReference type="Proteomes" id="UP001165481"/>
    </source>
</evidence>
<dbReference type="EMBL" id="JAKZJU020000001">
    <property type="protein sequence ID" value="MDL2059016.1"/>
    <property type="molecule type" value="Genomic_DNA"/>
</dbReference>
<dbReference type="PROSITE" id="PS50975">
    <property type="entry name" value="ATP_GRASP"/>
    <property type="match status" value="1"/>
</dbReference>
<comment type="cofactor">
    <cofactor evidence="6">
        <name>Mg(2+)</name>
        <dbReference type="ChEBI" id="CHEBI:18420"/>
    </cofactor>
    <text evidence="6">Binds 1 Mg(2+) ion per subunit.</text>
</comment>
<keyword evidence="4 6" id="KW-0547">Nucleotide-binding</keyword>
<proteinExistence type="inferred from homology"/>
<dbReference type="NCBIfam" id="NF001913">
    <property type="entry name" value="PRK00696.1"/>
    <property type="match status" value="1"/>
</dbReference>
<keyword evidence="3 6" id="KW-0479">Metal-binding</keyword>
<feature type="binding site" evidence="6">
    <location>
        <position position="100"/>
    </location>
    <ligand>
        <name>ATP</name>
        <dbReference type="ChEBI" id="CHEBI:30616"/>
    </ligand>
</feature>
<dbReference type="SUPFAM" id="SSF56059">
    <property type="entry name" value="Glutathione synthetase ATP-binding domain-like"/>
    <property type="match status" value="1"/>
</dbReference>
<dbReference type="Gene3D" id="3.30.1490.20">
    <property type="entry name" value="ATP-grasp fold, A domain"/>
    <property type="match status" value="1"/>
</dbReference>
<evidence type="ECO:0000256" key="7">
    <source>
        <dbReference type="PROSITE-ProRule" id="PRU00409"/>
    </source>
</evidence>
<dbReference type="InterPro" id="IPR005809">
    <property type="entry name" value="Succ_CoA_ligase-like_bsu"/>
</dbReference>
<dbReference type="Pfam" id="PF00549">
    <property type="entry name" value="Ligase_CoA"/>
    <property type="match status" value="1"/>
</dbReference>
<feature type="binding site" evidence="6">
    <location>
        <position position="47"/>
    </location>
    <ligand>
        <name>ATP</name>
        <dbReference type="ChEBI" id="CHEBI:30616"/>
    </ligand>
</feature>
<feature type="binding site" evidence="6">
    <location>
        <position position="108"/>
    </location>
    <ligand>
        <name>ATP</name>
        <dbReference type="ChEBI" id="CHEBI:30616"/>
    </ligand>
</feature>
<keyword evidence="6 7" id="KW-0067">ATP-binding</keyword>
<keyword evidence="5 6" id="KW-0460">Magnesium</keyword>
<comment type="similarity">
    <text evidence="6">Belongs to the succinate/malate CoA ligase beta subunit family.</text>
</comment>
<dbReference type="Pfam" id="PF08442">
    <property type="entry name" value="ATP-grasp_2"/>
    <property type="match status" value="1"/>
</dbReference>